<sequence>MWLTRISVNNPVFATMMMASLLVVGLFAYFKLSVEQFPDVEFPIVVVSTAYPGATPESVESEVTRPVEDAVNTISGVRTLTSRSLEGRSTVIIEFELTVNAIAAVQDVREKIAQVTPRFRDEVKQPEISRFSPDNQPVASITVRSERRDLRELTTMADQVILKRLQTVRGVGQAYIVGGLKRRINVLPNPEKMQAYGVGMDQLVNILKAENQQIPLGTLTRPQTEFVVQIEGRVIDPRRLGELVVARRGNTSVTVGDIATVEDGSEEKEAVALFNGDRQLAISFVKVQGSNTLEVITGLKQAVKELQPDLPSDVSLQFMRDDSRAILSSVNGVQRTLIEGAILTVIIVFLFLNSWRSTVITGLTLPIAVIGTLAAVHAAGFTLNKLTLMALSLAIGILIDDAIVVRENITRHVAMGKSHRQASLDGTNEIGLAVLATTFCIVAVFLPVAFMDGIIGRFFLQFGITVTVAVLISLFVSFTLDPMLSSVWHDPDSLPNAKRGPVGRTVGLVDKGMEWLGRVYRRVLAWSLRFRWLVLLMAVLSFVGTIGILASGKIGSEFLPEPDLSEILVEVTTPSGSSIDYTEAKIRQVQDALKEFPEVDYSFASINAGGFSRRNVGTLYVRFVPIGERKYSPQQMAVFFRDRIGHIAGIDNINIGQANLGGGLNKPIMIALKGQDIAQLDKLSQDAMEIMRTVPGVVDLESSLKANKPTVALEVDRQLAADLGVSTTAIANTLRPLLAGEEAGTWKAPDSEDYDVFVRLPRDDRTGMPDLERIYVASNQMNAEGNPKMVALAQVVKIQPSTGSTQINRRDLAREVLLTATTDGRPVGEVSRAIQARLEQMKLPPGYRFWFGGASKDMKESAGYAAAALLLAVILIYLILASQFASFLQPIAIMASLPLSLFGVVVGLWAWGSTFSMFAVIGFIMLMGLVTKNAILLIDFVNHARRDGMSRSEAILEAGEIRLRPILMTTLAMIFGMLPLAMAVGEGAKQTAGMAHAVIGGLISSTLLTLIVTPVIFTYLDDLGVWASRKLRGASAQAHAEPTPHGEPTLRQPGE</sequence>
<dbReference type="GO" id="GO:0042910">
    <property type="term" value="F:xenobiotic transmembrane transporter activity"/>
    <property type="evidence" value="ECO:0007669"/>
    <property type="project" value="TreeGrafter"/>
</dbReference>
<dbReference type="Pfam" id="PF00873">
    <property type="entry name" value="ACR_tran"/>
    <property type="match status" value="1"/>
</dbReference>
<proteinExistence type="predicted"/>
<feature type="transmembrane region" description="Helical" evidence="2">
    <location>
        <begin position="12"/>
        <end position="30"/>
    </location>
</feature>
<protein>
    <submittedName>
        <fullName evidence="3">Efflux RND transporter permease subunit</fullName>
    </submittedName>
</protein>
<dbReference type="AlphaFoldDB" id="A0A516H264"/>
<feature type="transmembrane region" description="Helical" evidence="2">
    <location>
        <begin position="862"/>
        <end position="880"/>
    </location>
</feature>
<dbReference type="InterPro" id="IPR001036">
    <property type="entry name" value="Acrflvin-R"/>
</dbReference>
<feature type="transmembrane region" description="Helical" evidence="2">
    <location>
        <begin position="963"/>
        <end position="985"/>
    </location>
</feature>
<accession>A0A516H264</accession>
<feature type="transmembrane region" description="Helical" evidence="2">
    <location>
        <begin position="426"/>
        <end position="446"/>
    </location>
</feature>
<dbReference type="RefSeq" id="WP_144068845.1">
    <property type="nucleotide sequence ID" value="NZ_CP041636.1"/>
</dbReference>
<dbReference type="SUPFAM" id="SSF82866">
    <property type="entry name" value="Multidrug efflux transporter AcrB transmembrane domain"/>
    <property type="match status" value="2"/>
</dbReference>
<keyword evidence="2" id="KW-0812">Transmembrane</keyword>
<feature type="transmembrane region" description="Helical" evidence="2">
    <location>
        <begin position="892"/>
        <end position="911"/>
    </location>
</feature>
<dbReference type="Gene3D" id="3.30.2090.10">
    <property type="entry name" value="Multidrug efflux transporter AcrB TolC docking domain, DN and DC subdomains"/>
    <property type="match status" value="2"/>
</dbReference>
<keyword evidence="4" id="KW-1185">Reference proteome</keyword>
<feature type="transmembrane region" description="Helical" evidence="2">
    <location>
        <begin position="997"/>
        <end position="1020"/>
    </location>
</feature>
<feature type="transmembrane region" description="Helical" evidence="2">
    <location>
        <begin position="917"/>
        <end position="942"/>
    </location>
</feature>
<dbReference type="Gene3D" id="3.30.70.1320">
    <property type="entry name" value="Multidrug efflux transporter AcrB pore domain like"/>
    <property type="match status" value="1"/>
</dbReference>
<feature type="region of interest" description="Disordered" evidence="1">
    <location>
        <begin position="1036"/>
        <end position="1055"/>
    </location>
</feature>
<dbReference type="SUPFAM" id="SSF82714">
    <property type="entry name" value="Multidrug efflux transporter AcrB TolC docking domain, DN and DC subdomains"/>
    <property type="match status" value="2"/>
</dbReference>
<reference evidence="3 4" key="1">
    <citation type="submission" date="2019-07" db="EMBL/GenBank/DDBJ databases">
        <title>Genome sequencing for Ferrovibrio sp. K5.</title>
        <authorList>
            <person name="Park S.-J."/>
        </authorList>
    </citation>
    <scope>NUCLEOTIDE SEQUENCE [LARGE SCALE GENOMIC DNA]</scope>
    <source>
        <strain evidence="3 4">K5</strain>
    </source>
</reference>
<organism evidence="3 4">
    <name type="scientific">Ferrovibrio terrae</name>
    <dbReference type="NCBI Taxonomy" id="2594003"/>
    <lineage>
        <taxon>Bacteria</taxon>
        <taxon>Pseudomonadati</taxon>
        <taxon>Pseudomonadota</taxon>
        <taxon>Alphaproteobacteria</taxon>
        <taxon>Rhodospirillales</taxon>
        <taxon>Rhodospirillaceae</taxon>
        <taxon>Ferrovibrio</taxon>
    </lineage>
</organism>
<feature type="transmembrane region" description="Helical" evidence="2">
    <location>
        <begin position="359"/>
        <end position="380"/>
    </location>
</feature>
<dbReference type="OrthoDB" id="9806532at2"/>
<evidence type="ECO:0000313" key="4">
    <source>
        <dbReference type="Proteomes" id="UP000317496"/>
    </source>
</evidence>
<dbReference type="PANTHER" id="PTHR32063:SF0">
    <property type="entry name" value="SWARMING MOTILITY PROTEIN SWRC"/>
    <property type="match status" value="1"/>
</dbReference>
<keyword evidence="2" id="KW-0472">Membrane</keyword>
<feature type="transmembrane region" description="Helical" evidence="2">
    <location>
        <begin position="332"/>
        <end position="352"/>
    </location>
</feature>
<dbReference type="KEGG" id="fer:FNB15_11565"/>
<gene>
    <name evidence="3" type="ORF">FNB15_11565</name>
</gene>
<dbReference type="EMBL" id="CP041636">
    <property type="protein sequence ID" value="QDO97864.1"/>
    <property type="molecule type" value="Genomic_DNA"/>
</dbReference>
<evidence type="ECO:0000256" key="2">
    <source>
        <dbReference type="SAM" id="Phobius"/>
    </source>
</evidence>
<evidence type="ECO:0000256" key="1">
    <source>
        <dbReference type="SAM" id="MobiDB-lite"/>
    </source>
</evidence>
<dbReference type="InterPro" id="IPR027463">
    <property type="entry name" value="AcrB_DN_DC_subdom"/>
</dbReference>
<dbReference type="PRINTS" id="PR00702">
    <property type="entry name" value="ACRIFLAVINRP"/>
</dbReference>
<evidence type="ECO:0000313" key="3">
    <source>
        <dbReference type="EMBL" id="QDO97864.1"/>
    </source>
</evidence>
<feature type="transmembrane region" description="Helical" evidence="2">
    <location>
        <begin position="386"/>
        <end position="405"/>
    </location>
</feature>
<feature type="transmembrane region" description="Helical" evidence="2">
    <location>
        <begin position="530"/>
        <end position="550"/>
    </location>
</feature>
<name>A0A516H264_9PROT</name>
<dbReference type="SUPFAM" id="SSF82693">
    <property type="entry name" value="Multidrug efflux transporter AcrB pore domain, PN1, PN2, PC1 and PC2 subdomains"/>
    <property type="match status" value="3"/>
</dbReference>
<dbReference type="Gene3D" id="1.20.1640.10">
    <property type="entry name" value="Multidrug efflux transporter AcrB transmembrane domain"/>
    <property type="match status" value="2"/>
</dbReference>
<keyword evidence="2" id="KW-1133">Transmembrane helix</keyword>
<dbReference type="Proteomes" id="UP000317496">
    <property type="component" value="Chromosome"/>
</dbReference>
<dbReference type="Gene3D" id="3.30.70.1440">
    <property type="entry name" value="Multidrug efflux transporter AcrB pore domain"/>
    <property type="match status" value="1"/>
</dbReference>
<dbReference type="GO" id="GO:0005886">
    <property type="term" value="C:plasma membrane"/>
    <property type="evidence" value="ECO:0007669"/>
    <property type="project" value="TreeGrafter"/>
</dbReference>
<dbReference type="Gene3D" id="3.30.70.1430">
    <property type="entry name" value="Multidrug efflux transporter AcrB pore domain"/>
    <property type="match status" value="2"/>
</dbReference>
<feature type="transmembrane region" description="Helical" evidence="2">
    <location>
        <begin position="458"/>
        <end position="480"/>
    </location>
</feature>
<dbReference type="PANTHER" id="PTHR32063">
    <property type="match status" value="1"/>
</dbReference>